<accession>D6RQX9</accession>
<dbReference type="PANTHER" id="PTHR33104:SF2">
    <property type="entry name" value="CXC3 LIKE CYSTEINE CLUSTER DOMAIN-CONTAINING PROTEIN"/>
    <property type="match status" value="1"/>
</dbReference>
<dbReference type="InParanoid" id="D6RQX9"/>
<dbReference type="OMA" id="RTHDIKA"/>
<sequence>MARSRRPVQEDETVTARVTVHHTSRGVVVRSRPILKTPLKKNVRRFRVTGSSGGASPRKKARTQPPSPYVDVGGGSPSGHLSGNGRTPPRITPPSFASSGAKKTYSQHDFMADWIPRKGQFLHSILEGEGKWTGTHWNPAWLWQTGVVVSLGHGGAPCPTPQGFFQEGDEDPDEDWSDEDSDVEEESNKHAGPAQERFSFGAKPNGRQVGDDRVVIVMHTNGIHHVLFHVCGCADSPPEMVQFLRMKLYPASVRTVRSVATFALLDDYHMNQVECYSSTYNYFAKLRRMTNKAYPQTAPNRYRELARMGRQWIHLKNLKWFGFGHTEGEPADGDLALFCAACPQKGINVPDDEWKDLPDILKLRSFVADGNFSCVHQRQRAADQDIWISSGTGFMAERTAYAEHIKSATEEKQTSTCHEHRAIADKWKSLKGCDVTGIGAIACMRHGCFVPGSMVDFQKGERQINMDYAWLRALKMGRLDGVPWALLVYDINCQYCINFARRIKRYRNPGLKPPAGLVIVNAIGLWHVHGHRPECYARFAPSFVSGAGKKSGEILEPLWVPMNKLAGPTRTMSSSHRAESLDSGASDSNWKKLTGLVSSICRDLPKAKEQAEDALERYQAICGAITKRQLAEWTVELDNAKAKRLTDFKAMDILNSKLDKVPKRAEVEADLMDKERTSGEGLGVTSWISSGIDIQEKQVELKRLARRCRSHTTAKQKLEMAKRRQDLTVSIEAFHKDAAGLFPGLDLSSMELHEANGIVSVEVPAPDGEDVPDSDDDDPDTVPSQDDPPEDMHIPLPSAVKEWPSALASVRRKEQSMRIAQANTKLESIRDSVGRLSYLYRSLIRGAKTKKTKTRSYGIVKGSRDELRLQVNHYEQARRALERLGTSPETLRKYQPIHPADIKVSTAIADPNARGQSSSHLSWIWGIPSDSPSDRTLYLDELYRVNWMRTRERYLREEEEYQYLLRETGWVPRFFDSKAAEWEERRTRVSHEGHIAYANRQAELWRNLAQFAREGFSKALKALQPPVTRVAAMTCEHTDRDPSPHSDSSENSSDDRSYSSE</sequence>
<dbReference type="AlphaFoldDB" id="D6RQX9"/>
<dbReference type="EMBL" id="AACS02000013">
    <property type="protein sequence ID" value="EFI26552.1"/>
    <property type="molecule type" value="Genomic_DNA"/>
</dbReference>
<comment type="caution">
    <text evidence="3">The sequence shown here is derived from an EMBL/GenBank/DDBJ whole genome shotgun (WGS) entry which is preliminary data.</text>
</comment>
<evidence type="ECO:0000313" key="4">
    <source>
        <dbReference type="Proteomes" id="UP000001861"/>
    </source>
</evidence>
<organism evidence="3 4">
    <name type="scientific">Coprinopsis cinerea (strain Okayama-7 / 130 / ATCC MYA-4618 / FGSC 9003)</name>
    <name type="common">Inky cap fungus</name>
    <name type="synonym">Hormographiella aspergillata</name>
    <dbReference type="NCBI Taxonomy" id="240176"/>
    <lineage>
        <taxon>Eukaryota</taxon>
        <taxon>Fungi</taxon>
        <taxon>Dikarya</taxon>
        <taxon>Basidiomycota</taxon>
        <taxon>Agaricomycotina</taxon>
        <taxon>Agaricomycetes</taxon>
        <taxon>Agaricomycetidae</taxon>
        <taxon>Agaricales</taxon>
        <taxon>Agaricineae</taxon>
        <taxon>Psathyrellaceae</taxon>
        <taxon>Coprinopsis</taxon>
    </lineage>
</organism>
<feature type="compositionally biased region" description="Acidic residues" evidence="1">
    <location>
        <begin position="767"/>
        <end position="780"/>
    </location>
</feature>
<dbReference type="VEuPathDB" id="FungiDB:CC1G_15765"/>
<dbReference type="KEGG" id="cci:CC1G_15765"/>
<dbReference type="PANTHER" id="PTHR33104">
    <property type="entry name" value="SI:DKEY-29D5.2"/>
    <property type="match status" value="1"/>
</dbReference>
<dbReference type="RefSeq" id="XP_002910046.1">
    <property type="nucleotide sequence ID" value="XM_002910000.1"/>
</dbReference>
<dbReference type="OrthoDB" id="3214502at2759"/>
<dbReference type="InterPro" id="IPR040521">
    <property type="entry name" value="KDZ"/>
</dbReference>
<gene>
    <name evidence="3" type="ORF">CC1G_15765</name>
</gene>
<dbReference type="Pfam" id="PF18803">
    <property type="entry name" value="CxC2"/>
    <property type="match status" value="1"/>
</dbReference>
<feature type="region of interest" description="Disordered" evidence="1">
    <location>
        <begin position="1033"/>
        <end position="1061"/>
    </location>
</feature>
<evidence type="ECO:0000256" key="1">
    <source>
        <dbReference type="SAM" id="MobiDB-lite"/>
    </source>
</evidence>
<feature type="region of interest" description="Disordered" evidence="1">
    <location>
        <begin position="763"/>
        <end position="799"/>
    </location>
</feature>
<protein>
    <recommendedName>
        <fullName evidence="2">CxC2-like cysteine cluster KDZ transposase-associated domain-containing protein</fullName>
    </recommendedName>
</protein>
<keyword evidence="4" id="KW-1185">Reference proteome</keyword>
<dbReference type="Pfam" id="PF18758">
    <property type="entry name" value="KDZ"/>
    <property type="match status" value="1"/>
</dbReference>
<proteinExistence type="predicted"/>
<dbReference type="GeneID" id="9379785"/>
<dbReference type="HOGENOM" id="CLU_003703_13_2_1"/>
<feature type="compositionally biased region" description="Basic and acidic residues" evidence="1">
    <location>
        <begin position="1036"/>
        <end position="1061"/>
    </location>
</feature>
<reference evidence="3 4" key="1">
    <citation type="journal article" date="2010" name="Proc. Natl. Acad. Sci. U.S.A.">
        <title>Insights into evolution of multicellular fungi from the assembled chromosomes of the mushroom Coprinopsis cinerea (Coprinus cinereus).</title>
        <authorList>
            <person name="Stajich J.E."/>
            <person name="Wilke S.K."/>
            <person name="Ahren D."/>
            <person name="Au C.H."/>
            <person name="Birren B.W."/>
            <person name="Borodovsky M."/>
            <person name="Burns C."/>
            <person name="Canback B."/>
            <person name="Casselton L.A."/>
            <person name="Cheng C.K."/>
            <person name="Deng J."/>
            <person name="Dietrich F.S."/>
            <person name="Fargo D.C."/>
            <person name="Farman M.L."/>
            <person name="Gathman A.C."/>
            <person name="Goldberg J."/>
            <person name="Guigo R."/>
            <person name="Hoegger P.J."/>
            <person name="Hooker J.B."/>
            <person name="Huggins A."/>
            <person name="James T.Y."/>
            <person name="Kamada T."/>
            <person name="Kilaru S."/>
            <person name="Kodira C."/>
            <person name="Kues U."/>
            <person name="Kupfer D."/>
            <person name="Kwan H.S."/>
            <person name="Lomsadze A."/>
            <person name="Li W."/>
            <person name="Lilly W.W."/>
            <person name="Ma L.J."/>
            <person name="Mackey A.J."/>
            <person name="Manning G."/>
            <person name="Martin F."/>
            <person name="Muraguchi H."/>
            <person name="Natvig D.O."/>
            <person name="Palmerini H."/>
            <person name="Ramesh M.A."/>
            <person name="Rehmeyer C.J."/>
            <person name="Roe B.A."/>
            <person name="Shenoy N."/>
            <person name="Stanke M."/>
            <person name="Ter-Hovhannisyan V."/>
            <person name="Tunlid A."/>
            <person name="Velagapudi R."/>
            <person name="Vision T.J."/>
            <person name="Zeng Q."/>
            <person name="Zolan M.E."/>
            <person name="Pukkila P.J."/>
        </authorList>
    </citation>
    <scope>NUCLEOTIDE SEQUENCE [LARGE SCALE GENOMIC DNA]</scope>
    <source>
        <strain evidence="4">Okayama-7 / 130 / ATCC MYA-4618 / FGSC 9003</strain>
    </source>
</reference>
<name>D6RQX9_COPC7</name>
<evidence type="ECO:0000313" key="3">
    <source>
        <dbReference type="EMBL" id="EFI26552.1"/>
    </source>
</evidence>
<dbReference type="eggNOG" id="ENOG502SJ1F">
    <property type="taxonomic scope" value="Eukaryota"/>
</dbReference>
<evidence type="ECO:0000259" key="2">
    <source>
        <dbReference type="Pfam" id="PF18803"/>
    </source>
</evidence>
<feature type="region of interest" description="Disordered" evidence="1">
    <location>
        <begin position="158"/>
        <end position="205"/>
    </location>
</feature>
<feature type="domain" description="CxC2-like cysteine cluster KDZ transposase-associated" evidence="2">
    <location>
        <begin position="213"/>
        <end position="292"/>
    </location>
</feature>
<dbReference type="Proteomes" id="UP000001861">
    <property type="component" value="Unassembled WGS sequence"/>
</dbReference>
<feature type="region of interest" description="Disordered" evidence="1">
    <location>
        <begin position="40"/>
        <end position="103"/>
    </location>
</feature>
<dbReference type="InterPro" id="IPR041457">
    <property type="entry name" value="CxC2_KDZ-assoc"/>
</dbReference>
<feature type="compositionally biased region" description="Acidic residues" evidence="1">
    <location>
        <begin position="167"/>
        <end position="185"/>
    </location>
</feature>